<dbReference type="EMBL" id="CP073084">
    <property type="protein sequence ID" value="QUE54910.1"/>
    <property type="molecule type" value="Genomic_DNA"/>
</dbReference>
<dbReference type="Pfam" id="PF01575">
    <property type="entry name" value="MaoC_dehydratas"/>
    <property type="match status" value="1"/>
</dbReference>
<organism evidence="2 3">
    <name type="scientific">Streptococcus oriscaviae</name>
    <dbReference type="NCBI Taxonomy" id="2781599"/>
    <lineage>
        <taxon>Bacteria</taxon>
        <taxon>Bacillati</taxon>
        <taxon>Bacillota</taxon>
        <taxon>Bacilli</taxon>
        <taxon>Lactobacillales</taxon>
        <taxon>Streptococcaceae</taxon>
        <taxon>Streptococcus</taxon>
    </lineage>
</organism>
<dbReference type="InterPro" id="IPR029069">
    <property type="entry name" value="HotDog_dom_sf"/>
</dbReference>
<proteinExistence type="predicted"/>
<dbReference type="Proteomes" id="UP000677616">
    <property type="component" value="Chromosome"/>
</dbReference>
<keyword evidence="3" id="KW-1185">Reference proteome</keyword>
<evidence type="ECO:0000259" key="1">
    <source>
        <dbReference type="Pfam" id="PF01575"/>
    </source>
</evidence>
<dbReference type="CDD" id="cd03449">
    <property type="entry name" value="R_hydratase"/>
    <property type="match status" value="1"/>
</dbReference>
<reference evidence="2 3" key="1">
    <citation type="submission" date="2021-04" db="EMBL/GenBank/DDBJ databases">
        <title>Complete genome sequence of a novel Streptococcus species.</title>
        <authorList>
            <person name="Teng J.L.L."/>
        </authorList>
    </citation>
    <scope>NUCLEOTIDE SEQUENCE [LARGE SCALE GENOMIC DNA]</scope>
    <source>
        <strain evidence="2 3">HKU75</strain>
    </source>
</reference>
<feature type="domain" description="MaoC-like" evidence="1">
    <location>
        <begin position="14"/>
        <end position="105"/>
    </location>
</feature>
<evidence type="ECO:0000313" key="2">
    <source>
        <dbReference type="EMBL" id="QUE54910.1"/>
    </source>
</evidence>
<protein>
    <submittedName>
        <fullName evidence="2">MaoC family dehydratase</fullName>
    </submittedName>
</protein>
<gene>
    <name evidence="2" type="ORF">INT76_03240</name>
</gene>
<evidence type="ECO:0000313" key="3">
    <source>
        <dbReference type="Proteomes" id="UP000677616"/>
    </source>
</evidence>
<sequence length="133" mass="13894">MTKVFEIGQSGSFSKTITETDVVLFAGISGDLNPAHTNEVEAAQGMFKKRIAHGMLGASLISTVLGMHLPGPGTIYLGQNLTFLKPVAIGDTLTAEATVAAVDEKGWLTLDTIVTNQEGVKVISGTAKVIPPK</sequence>
<dbReference type="InterPro" id="IPR002539">
    <property type="entry name" value="MaoC-like_dom"/>
</dbReference>
<dbReference type="PANTHER" id="PTHR43437:SF3">
    <property type="entry name" value="HYDROXYACYL-THIOESTER DEHYDRATASE TYPE 2, MITOCHONDRIAL"/>
    <property type="match status" value="1"/>
</dbReference>
<dbReference type="PANTHER" id="PTHR43437">
    <property type="entry name" value="HYDROXYACYL-THIOESTER DEHYDRATASE TYPE 2, MITOCHONDRIAL-RELATED"/>
    <property type="match status" value="1"/>
</dbReference>
<accession>A0ABX7YM62</accession>
<dbReference type="RefSeq" id="WP_212572133.1">
    <property type="nucleotide sequence ID" value="NZ_CP073084.1"/>
</dbReference>
<dbReference type="SUPFAM" id="SSF54637">
    <property type="entry name" value="Thioesterase/thiol ester dehydrase-isomerase"/>
    <property type="match status" value="1"/>
</dbReference>
<dbReference type="Gene3D" id="3.10.129.10">
    <property type="entry name" value="Hotdog Thioesterase"/>
    <property type="match status" value="1"/>
</dbReference>
<name>A0ABX7YM62_9STRE</name>
<dbReference type="InterPro" id="IPR050965">
    <property type="entry name" value="UPF0336/Enoyl-CoA_hydratase"/>
</dbReference>